<comment type="caution">
    <text evidence="1">The sequence shown here is derived from an EMBL/GenBank/DDBJ whole genome shotgun (WGS) entry which is preliminary data.</text>
</comment>
<dbReference type="STRING" id="1797579.A2996_00940"/>
<evidence type="ECO:0000313" key="2">
    <source>
        <dbReference type="Proteomes" id="UP000176865"/>
    </source>
</evidence>
<protein>
    <submittedName>
        <fullName evidence="1">Uncharacterized protein</fullName>
    </submittedName>
</protein>
<reference evidence="1 2" key="1">
    <citation type="journal article" date="2016" name="Nat. Commun.">
        <title>Thousands of microbial genomes shed light on interconnected biogeochemical processes in an aquifer system.</title>
        <authorList>
            <person name="Anantharaman K."/>
            <person name="Brown C.T."/>
            <person name="Hug L.A."/>
            <person name="Sharon I."/>
            <person name="Castelle C.J."/>
            <person name="Probst A.J."/>
            <person name="Thomas B.C."/>
            <person name="Singh A."/>
            <person name="Wilkins M.J."/>
            <person name="Karaoz U."/>
            <person name="Brodie E.L."/>
            <person name="Williams K.H."/>
            <person name="Hubbard S.S."/>
            <person name="Banfield J.F."/>
        </authorList>
    </citation>
    <scope>NUCLEOTIDE SEQUENCE [LARGE SCALE GENOMIC DNA]</scope>
</reference>
<accession>A0A1F5EN15</accession>
<dbReference type="Proteomes" id="UP000176865">
    <property type="component" value="Unassembled WGS sequence"/>
</dbReference>
<proteinExistence type="predicted"/>
<gene>
    <name evidence="1" type="ORF">A2996_00940</name>
</gene>
<organism evidence="1 2">
    <name type="scientific">Candidatus Campbellbacteria bacterium RIFCSPLOWO2_01_FULL_34_15</name>
    <dbReference type="NCBI Taxonomy" id="1797579"/>
    <lineage>
        <taxon>Bacteria</taxon>
        <taxon>Candidatus Campbelliibacteriota</taxon>
    </lineage>
</organism>
<dbReference type="EMBL" id="MFAB01000016">
    <property type="protein sequence ID" value="OGD68773.1"/>
    <property type="molecule type" value="Genomic_DNA"/>
</dbReference>
<name>A0A1F5EN15_9BACT</name>
<evidence type="ECO:0000313" key="1">
    <source>
        <dbReference type="EMBL" id="OGD68773.1"/>
    </source>
</evidence>
<dbReference type="AlphaFoldDB" id="A0A1F5EN15"/>
<sequence length="76" mass="9469">MKKEYLIEEYENEMMLYFLKDEGWDVLDDDLNDRFDCWLENISPEYLEEIITNLNINKFKKYAYITGFKRETNFIY</sequence>